<feature type="compositionally biased region" description="Polar residues" evidence="10">
    <location>
        <begin position="87"/>
        <end position="100"/>
    </location>
</feature>
<dbReference type="InterPro" id="IPR020806">
    <property type="entry name" value="PKS_PP-bd"/>
</dbReference>
<dbReference type="PROSITE" id="PS50075">
    <property type="entry name" value="CARRIER"/>
    <property type="match status" value="2"/>
</dbReference>
<dbReference type="InterPro" id="IPR025110">
    <property type="entry name" value="AMP-bd_C"/>
</dbReference>
<dbReference type="Gene3D" id="3.30.559.10">
    <property type="entry name" value="Chloramphenicol acetyltransferase-like domain"/>
    <property type="match status" value="1"/>
</dbReference>
<dbReference type="InterPro" id="IPR023213">
    <property type="entry name" value="CAT-like_dom_sf"/>
</dbReference>
<dbReference type="NCBIfam" id="TIGR01733">
    <property type="entry name" value="AA-adenyl-dom"/>
    <property type="match status" value="1"/>
</dbReference>
<keyword evidence="13" id="KW-1185">Reference proteome</keyword>
<organism evidence="12 13">
    <name type="scientific">Mycolicibacterium mageritense</name>
    <name type="common">Mycobacterium mageritense</name>
    <dbReference type="NCBI Taxonomy" id="53462"/>
    <lineage>
        <taxon>Bacteria</taxon>
        <taxon>Bacillati</taxon>
        <taxon>Actinomycetota</taxon>
        <taxon>Actinomycetes</taxon>
        <taxon>Mycobacteriales</taxon>
        <taxon>Mycobacteriaceae</taxon>
        <taxon>Mycolicibacterium</taxon>
    </lineage>
</organism>
<dbReference type="InterPro" id="IPR009081">
    <property type="entry name" value="PP-bd_ACP"/>
</dbReference>
<dbReference type="Pfam" id="PF13193">
    <property type="entry name" value="AMP-binding_C"/>
    <property type="match status" value="1"/>
</dbReference>
<feature type="region of interest" description="Disordered" evidence="10">
    <location>
        <begin position="87"/>
        <end position="110"/>
    </location>
</feature>
<dbReference type="PROSITE" id="PS00012">
    <property type="entry name" value="PHOSPHOPANTETHEINE"/>
    <property type="match status" value="1"/>
</dbReference>
<dbReference type="Gene3D" id="3.30.300.30">
    <property type="match status" value="1"/>
</dbReference>
<evidence type="ECO:0000256" key="3">
    <source>
        <dbReference type="ARBA" id="ARBA00007380"/>
    </source>
</evidence>
<reference evidence="12 13" key="1">
    <citation type="journal article" date="2019" name="Emerg. Microbes Infect.">
        <title>Comprehensive subspecies identification of 175 nontuberculous mycobacteria species based on 7547 genomic profiles.</title>
        <authorList>
            <person name="Matsumoto Y."/>
            <person name="Kinjo T."/>
            <person name="Motooka D."/>
            <person name="Nabeya D."/>
            <person name="Jung N."/>
            <person name="Uechi K."/>
            <person name="Horii T."/>
            <person name="Iida T."/>
            <person name="Fujita J."/>
            <person name="Nakamura S."/>
        </authorList>
    </citation>
    <scope>NUCLEOTIDE SEQUENCE [LARGE SCALE GENOMIC DNA]</scope>
    <source>
        <strain evidence="12 13">JCM 12375</strain>
    </source>
</reference>
<dbReference type="SMART" id="SM00823">
    <property type="entry name" value="PKS_PP"/>
    <property type="match status" value="2"/>
</dbReference>
<name>A0ABM7I5R3_MYCME</name>
<dbReference type="Pfam" id="PF00668">
    <property type="entry name" value="Condensation"/>
    <property type="match status" value="1"/>
</dbReference>
<dbReference type="EMBL" id="AP022567">
    <property type="protein sequence ID" value="BBX38270.1"/>
    <property type="molecule type" value="Genomic_DNA"/>
</dbReference>
<accession>A0ABM7I5R3</accession>
<evidence type="ECO:0000256" key="4">
    <source>
        <dbReference type="ARBA" id="ARBA00016743"/>
    </source>
</evidence>
<dbReference type="PANTHER" id="PTHR45527">
    <property type="entry name" value="NONRIBOSOMAL PEPTIDE SYNTHETASE"/>
    <property type="match status" value="1"/>
</dbReference>
<dbReference type="InterPro" id="IPR036736">
    <property type="entry name" value="ACP-like_sf"/>
</dbReference>
<evidence type="ECO:0000259" key="11">
    <source>
        <dbReference type="PROSITE" id="PS50075"/>
    </source>
</evidence>
<evidence type="ECO:0000256" key="5">
    <source>
        <dbReference type="ARBA" id="ARBA00022450"/>
    </source>
</evidence>
<keyword evidence="7" id="KW-0436">Ligase</keyword>
<dbReference type="InterPro" id="IPR029058">
    <property type="entry name" value="AB_hydrolase_fold"/>
</dbReference>
<dbReference type="Pfam" id="PF00501">
    <property type="entry name" value="AMP-binding"/>
    <property type="match status" value="1"/>
</dbReference>
<dbReference type="InterPro" id="IPR000873">
    <property type="entry name" value="AMP-dep_synth/lig_dom"/>
</dbReference>
<evidence type="ECO:0000313" key="13">
    <source>
        <dbReference type="Proteomes" id="UP000465622"/>
    </source>
</evidence>
<dbReference type="Gene3D" id="3.40.50.12780">
    <property type="entry name" value="N-terminal domain of ligase-like"/>
    <property type="match status" value="1"/>
</dbReference>
<sequence length="1170" mass="125510">MLIVRRAIVSDIAVASSQTIREAVADLLGIGSDDVDPDADLIGQGLDSIRMMSLAGRWRRQGIDVDFASLAATPTVSAWTELVQSRTGGANTQAQQQDSTAGADASASEPFPLAPMQHAMWVGREGDQQLGGVAGHLYVEFDGDGVDPDRLRRAATALADRHPMLRVEFLPDGTQRIAASGRQYPVTIEDLREAAPDQVIERLSAIQRSKSHQQLHGEVFELTLSLLPGGATRLHVDLDMQAADAMSYRTLMADLAALYHGAELPPLGYTYREYRLATPDAGHEVDQKWWAERIPELPDPPRLPLVPPAEQADPHHTTRRHHWLDPQTRDALFAAARKRGITPAMALAASFADALAGWSAESRFLLNVPLFGREQRHPDVDKLVGDFTSSLLLGIDLEGTVCASDRARAVQETFHAAAGHANYPGLSVLRDLGRHRGTQVLAPVVYTSALGLGELFATDVTETFGMPVWINSQGPQVLLDAQVTEFDGGVLVNWDVREDAFRPGVIDAMFERHIAELRRLATDDTAWEAPSRPLLTDAQRAVRDAANAETATPSGYSLHQGFFAQAAARPDALAVIGSKGRLTYAELREQVLNVAAALRVAGIRPGESVAVMGPKGPDQITALLAILAAGAVYVPVGVDQPAERAERMLKNGDVRMALFCGDGPPTWLPALTVDEAIRVGARAEEIEPAATDLTELAYILFTSGSTGEPKGVEVTHDAAMNTIEALNGYFGVGPGDSVLALSHLECDLSVLDVFGTLAAGATIVVVDEADRRNPDHWVEQINTHGITVLNFLPGWLEMLVEVAGSAGTGLPSVRAVPTGGDWVRTTMVRKLQALAPCVRLTGLGGATETAVHATLFEAGELPDSWAAVPYGKPFANNACRVVNAAGADCPDWVPGELWFAGRGIARGYRGRPDLTADRFVSYCGRTWYRSGDLARYWPDGTLEFVGRADHRVKISGYRIELGDIESALQRLPGVHAAVVAIVPAPSGDMLAAVVGLDDSAVTAADLRAGLAEFVPPHMIPRHFELVDQIPFTTGGKTDRRAVAKMLTEAVGSGERAQARQPSTALERALVRIMAELLGTAGLGVDEDFFELGGDSVLATTAVARVRDWLDTPTVMVPDIFATRTVEALAARLMARESGSDRVEQVAELYLEVADMDDSDVLSALDPATTP</sequence>
<proteinExistence type="inferred from homology"/>
<gene>
    <name evidence="12" type="ORF">MMAGJ_75520</name>
</gene>
<comment type="pathway">
    <text evidence="2">Siderophore biosynthesis; mycobactin biosynthesis.</text>
</comment>
<dbReference type="Gene3D" id="3.40.50.1820">
    <property type="entry name" value="alpha/beta hydrolase"/>
    <property type="match status" value="1"/>
</dbReference>
<dbReference type="Pfam" id="PF00550">
    <property type="entry name" value="PP-binding"/>
    <property type="match status" value="2"/>
</dbReference>
<evidence type="ECO:0000256" key="10">
    <source>
        <dbReference type="SAM" id="MobiDB-lite"/>
    </source>
</evidence>
<evidence type="ECO:0000313" key="12">
    <source>
        <dbReference type="EMBL" id="BBX38270.1"/>
    </source>
</evidence>
<keyword evidence="6" id="KW-0597">Phosphoprotein</keyword>
<evidence type="ECO:0000256" key="1">
    <source>
        <dbReference type="ARBA" id="ARBA00001957"/>
    </source>
</evidence>
<comment type="cofactor">
    <cofactor evidence="1">
        <name>pantetheine 4'-phosphate</name>
        <dbReference type="ChEBI" id="CHEBI:47942"/>
    </cofactor>
</comment>
<dbReference type="Proteomes" id="UP000465622">
    <property type="component" value="Chromosome"/>
</dbReference>
<dbReference type="Gene3D" id="3.30.559.30">
    <property type="entry name" value="Nonribosomal peptide synthetase, condensation domain"/>
    <property type="match status" value="1"/>
</dbReference>
<dbReference type="InterPro" id="IPR006162">
    <property type="entry name" value="Ppantetheine_attach_site"/>
</dbReference>
<dbReference type="SUPFAM" id="SSF56801">
    <property type="entry name" value="Acetyl-CoA synthetase-like"/>
    <property type="match status" value="1"/>
</dbReference>
<dbReference type="InterPro" id="IPR001242">
    <property type="entry name" value="Condensation_dom"/>
</dbReference>
<evidence type="ECO:0000256" key="2">
    <source>
        <dbReference type="ARBA" id="ARBA00005102"/>
    </source>
</evidence>
<dbReference type="SUPFAM" id="SSF52777">
    <property type="entry name" value="CoA-dependent acyltransferases"/>
    <property type="match status" value="2"/>
</dbReference>
<dbReference type="CDD" id="cd19535">
    <property type="entry name" value="Cyc_NRPS"/>
    <property type="match status" value="1"/>
</dbReference>
<dbReference type="InterPro" id="IPR045851">
    <property type="entry name" value="AMP-bd_C_sf"/>
</dbReference>
<feature type="domain" description="Carrier" evidence="11">
    <location>
        <begin position="14"/>
        <end position="87"/>
    </location>
</feature>
<dbReference type="InterPro" id="IPR020845">
    <property type="entry name" value="AMP-binding_CS"/>
</dbReference>
<evidence type="ECO:0000256" key="8">
    <source>
        <dbReference type="ARBA" id="ARBA00022737"/>
    </source>
</evidence>
<evidence type="ECO:0000256" key="6">
    <source>
        <dbReference type="ARBA" id="ARBA00022553"/>
    </source>
</evidence>
<comment type="similarity">
    <text evidence="3">Belongs to the ATP-dependent AMP-binding enzyme family. MbtB subfamily.</text>
</comment>
<dbReference type="InterPro" id="IPR057737">
    <property type="entry name" value="Condensation_MtbB-like"/>
</dbReference>
<dbReference type="PROSITE" id="PS00455">
    <property type="entry name" value="AMP_BINDING"/>
    <property type="match status" value="1"/>
</dbReference>
<keyword evidence="5" id="KW-0596">Phosphopantetheine</keyword>
<keyword evidence="8" id="KW-0677">Repeat</keyword>
<evidence type="ECO:0000256" key="9">
    <source>
        <dbReference type="ARBA" id="ARBA00033440"/>
    </source>
</evidence>
<dbReference type="Gene3D" id="1.10.1200.10">
    <property type="entry name" value="ACP-like"/>
    <property type="match status" value="1"/>
</dbReference>
<feature type="domain" description="Carrier" evidence="11">
    <location>
        <begin position="1060"/>
        <end position="1136"/>
    </location>
</feature>
<dbReference type="InterPro" id="IPR010071">
    <property type="entry name" value="AA_adenyl_dom"/>
</dbReference>
<protein>
    <recommendedName>
        <fullName evidence="4">Phenyloxazoline synthase MbtB</fullName>
    </recommendedName>
    <alternativeName>
        <fullName evidence="9">Mycobactin synthetase protein B</fullName>
    </alternativeName>
</protein>
<evidence type="ECO:0000256" key="7">
    <source>
        <dbReference type="ARBA" id="ARBA00022598"/>
    </source>
</evidence>
<dbReference type="InterPro" id="IPR042099">
    <property type="entry name" value="ANL_N_sf"/>
</dbReference>
<dbReference type="PANTHER" id="PTHR45527:SF10">
    <property type="entry name" value="PYOCHELIN SYNTHASE PCHF"/>
    <property type="match status" value="1"/>
</dbReference>
<dbReference type="SUPFAM" id="SSF47336">
    <property type="entry name" value="ACP-like"/>
    <property type="match status" value="2"/>
</dbReference>